<evidence type="ECO:0000313" key="2">
    <source>
        <dbReference type="EMBL" id="MFD1738967.1"/>
    </source>
</evidence>
<dbReference type="RefSeq" id="WP_377930194.1">
    <property type="nucleotide sequence ID" value="NZ_JBHUEM010000052.1"/>
</dbReference>
<evidence type="ECO:0000313" key="3">
    <source>
        <dbReference type="Proteomes" id="UP001597214"/>
    </source>
</evidence>
<comment type="caution">
    <text evidence="2">The sequence shown here is derived from an EMBL/GenBank/DDBJ whole genome shotgun (WGS) entry which is preliminary data.</text>
</comment>
<dbReference type="Pfam" id="PF14179">
    <property type="entry name" value="YppG"/>
    <property type="match status" value="1"/>
</dbReference>
<organism evidence="2 3">
    <name type="scientific">Bacillus salitolerans</name>
    <dbReference type="NCBI Taxonomy" id="1437434"/>
    <lineage>
        <taxon>Bacteria</taxon>
        <taxon>Bacillati</taxon>
        <taxon>Bacillota</taxon>
        <taxon>Bacilli</taxon>
        <taxon>Bacillales</taxon>
        <taxon>Bacillaceae</taxon>
        <taxon>Bacillus</taxon>
    </lineage>
</organism>
<dbReference type="EMBL" id="JBHUEM010000052">
    <property type="protein sequence ID" value="MFD1738967.1"/>
    <property type="molecule type" value="Genomic_DNA"/>
</dbReference>
<name>A0ABW4LV01_9BACI</name>
<proteinExistence type="predicted"/>
<dbReference type="InterPro" id="IPR025555">
    <property type="entry name" value="YppG"/>
</dbReference>
<protein>
    <submittedName>
        <fullName evidence="2">YppG family protein</fullName>
    </submittedName>
</protein>
<gene>
    <name evidence="2" type="ORF">ACFSCX_20860</name>
</gene>
<dbReference type="Proteomes" id="UP001597214">
    <property type="component" value="Unassembled WGS sequence"/>
</dbReference>
<sequence>MFAPRQNPFAYRNPPIRQPFFTQPRGQVRPGRRMIGQPNQPNSLLSHFRNEDGKWDFQKIASTASQMRGMYNQVAGFVPMITRFLGR</sequence>
<feature type="region of interest" description="Disordered" evidence="1">
    <location>
        <begin position="1"/>
        <end position="28"/>
    </location>
</feature>
<accession>A0ABW4LV01</accession>
<keyword evidence="3" id="KW-1185">Reference proteome</keyword>
<evidence type="ECO:0000256" key="1">
    <source>
        <dbReference type="SAM" id="MobiDB-lite"/>
    </source>
</evidence>
<reference evidence="3" key="1">
    <citation type="journal article" date="2019" name="Int. J. Syst. Evol. Microbiol.">
        <title>The Global Catalogue of Microorganisms (GCM) 10K type strain sequencing project: providing services to taxonomists for standard genome sequencing and annotation.</title>
        <authorList>
            <consortium name="The Broad Institute Genomics Platform"/>
            <consortium name="The Broad Institute Genome Sequencing Center for Infectious Disease"/>
            <person name="Wu L."/>
            <person name="Ma J."/>
        </authorList>
    </citation>
    <scope>NUCLEOTIDE SEQUENCE [LARGE SCALE GENOMIC DNA]</scope>
    <source>
        <strain evidence="3">CCUG 49339</strain>
    </source>
</reference>